<dbReference type="UniPathway" id="UPA00908">
    <property type="reaction ID" value="UER00884"/>
</dbReference>
<keyword evidence="3" id="KW-0547">Nucleotide-binding</keyword>
<dbReference type="Pfam" id="PF13328">
    <property type="entry name" value="HD_4"/>
    <property type="match status" value="1"/>
</dbReference>
<dbReference type="PROSITE" id="PS51831">
    <property type="entry name" value="HD"/>
    <property type="match status" value="1"/>
</dbReference>
<organism evidence="9 10">
    <name type="scientific">Lacticaseibacillus zeae DSM 20178 = KCTC 3804</name>
    <dbReference type="NCBI Taxonomy" id="1423816"/>
    <lineage>
        <taxon>Bacteria</taxon>
        <taxon>Bacillati</taxon>
        <taxon>Bacillota</taxon>
        <taxon>Bacilli</taxon>
        <taxon>Lactobacillales</taxon>
        <taxon>Lactobacillaceae</taxon>
        <taxon>Lacticaseibacillus</taxon>
    </lineage>
</organism>
<dbReference type="SUPFAM" id="SSF109604">
    <property type="entry name" value="HD-domain/PDEase-like"/>
    <property type="match status" value="1"/>
</dbReference>
<name>A0A0R1EW50_LACZE</name>
<dbReference type="PROSITE" id="PS51671">
    <property type="entry name" value="ACT"/>
    <property type="match status" value="1"/>
</dbReference>
<dbReference type="GO" id="GO:0015970">
    <property type="term" value="P:guanosine tetraphosphate biosynthetic process"/>
    <property type="evidence" value="ECO:0007669"/>
    <property type="project" value="UniProtKB-UniPathway"/>
</dbReference>
<dbReference type="InterPro" id="IPR012676">
    <property type="entry name" value="TGS-like"/>
</dbReference>
<dbReference type="SMART" id="SM00471">
    <property type="entry name" value="HDc"/>
    <property type="match status" value="1"/>
</dbReference>
<dbReference type="Gene3D" id="3.10.20.30">
    <property type="match status" value="1"/>
</dbReference>
<feature type="domain" description="HD" evidence="7">
    <location>
        <begin position="164"/>
        <end position="263"/>
    </location>
</feature>
<dbReference type="FunFam" id="1.10.3210.10:FF:000001">
    <property type="entry name" value="GTP pyrophosphokinase RelA"/>
    <property type="match status" value="1"/>
</dbReference>
<evidence type="ECO:0000313" key="10">
    <source>
        <dbReference type="Proteomes" id="UP000051984"/>
    </source>
</evidence>
<evidence type="ECO:0000259" key="6">
    <source>
        <dbReference type="PROSITE" id="PS51671"/>
    </source>
</evidence>
<dbReference type="PANTHER" id="PTHR21262">
    <property type="entry name" value="GUANOSINE-3',5'-BIS DIPHOSPHATE 3'-PYROPHOSPHOHYDROLASE"/>
    <property type="match status" value="1"/>
</dbReference>
<dbReference type="NCBIfam" id="TIGR00691">
    <property type="entry name" value="spoT_relA"/>
    <property type="match status" value="1"/>
</dbReference>
<dbReference type="SUPFAM" id="SSF81301">
    <property type="entry name" value="Nucleotidyltransferase"/>
    <property type="match status" value="1"/>
</dbReference>
<dbReference type="AlphaFoldDB" id="A0A0R1EW50"/>
<reference evidence="9 10" key="1">
    <citation type="journal article" date="2015" name="Genome Announc.">
        <title>Expanding the biotechnology potential of lactobacilli through comparative genomics of 213 strains and associated genera.</title>
        <authorList>
            <person name="Sun Z."/>
            <person name="Harris H.M."/>
            <person name="McCann A."/>
            <person name="Guo C."/>
            <person name="Argimon S."/>
            <person name="Zhang W."/>
            <person name="Yang X."/>
            <person name="Jeffery I.B."/>
            <person name="Cooney J.C."/>
            <person name="Kagawa T.F."/>
            <person name="Liu W."/>
            <person name="Song Y."/>
            <person name="Salvetti E."/>
            <person name="Wrobel A."/>
            <person name="Rasinkangas P."/>
            <person name="Parkhill J."/>
            <person name="Rea M.C."/>
            <person name="O'Sullivan O."/>
            <person name="Ritari J."/>
            <person name="Douillard F.P."/>
            <person name="Paul Ross R."/>
            <person name="Yang R."/>
            <person name="Briner A.E."/>
            <person name="Felis G.E."/>
            <person name="de Vos W.M."/>
            <person name="Barrangou R."/>
            <person name="Klaenhammer T.R."/>
            <person name="Caufield P.W."/>
            <person name="Cui Y."/>
            <person name="Zhang H."/>
            <person name="O'Toole P.W."/>
        </authorList>
    </citation>
    <scope>NUCLEOTIDE SEQUENCE [LARGE SCALE GENOMIC DNA]</scope>
    <source>
        <strain evidence="9 10">DSM 20178</strain>
    </source>
</reference>
<comment type="catalytic activity">
    <reaction evidence="4">
        <text>GTP + ATP = guanosine 3'-diphosphate 5'-triphosphate + AMP</text>
        <dbReference type="Rhea" id="RHEA:22088"/>
        <dbReference type="ChEBI" id="CHEBI:30616"/>
        <dbReference type="ChEBI" id="CHEBI:37565"/>
        <dbReference type="ChEBI" id="CHEBI:142410"/>
        <dbReference type="ChEBI" id="CHEBI:456215"/>
        <dbReference type="EC" id="2.7.6.5"/>
    </reaction>
</comment>
<dbReference type="EMBL" id="AZCT01000001">
    <property type="protein sequence ID" value="KRK13637.1"/>
    <property type="molecule type" value="Genomic_DNA"/>
</dbReference>
<dbReference type="Gene3D" id="3.30.70.260">
    <property type="match status" value="1"/>
</dbReference>
<comment type="pathway">
    <text evidence="1">Purine metabolism; ppGpp biosynthesis; ppGpp from GTP: step 1/2.</text>
</comment>
<dbReference type="InterPro" id="IPR007685">
    <property type="entry name" value="RelA_SpoT"/>
</dbReference>
<evidence type="ECO:0000256" key="4">
    <source>
        <dbReference type="ARBA" id="ARBA00048244"/>
    </source>
</evidence>
<dbReference type="InterPro" id="IPR033655">
    <property type="entry name" value="TGS_RelA/SpoT"/>
</dbReference>
<comment type="caution">
    <text evidence="9">The sequence shown here is derived from an EMBL/GenBank/DDBJ whole genome shotgun (WGS) entry which is preliminary data.</text>
</comment>
<dbReference type="InterPro" id="IPR006674">
    <property type="entry name" value="HD_domain"/>
</dbReference>
<dbReference type="InterPro" id="IPR045865">
    <property type="entry name" value="ACT-like_dom_sf"/>
</dbReference>
<dbReference type="Proteomes" id="UP000051984">
    <property type="component" value="Unassembled WGS sequence"/>
</dbReference>
<dbReference type="NCBIfam" id="NF040509">
    <property type="entry name" value="Lacto_palin_RPT"/>
    <property type="match status" value="1"/>
</dbReference>
<dbReference type="GO" id="GO:0016301">
    <property type="term" value="F:kinase activity"/>
    <property type="evidence" value="ECO:0007669"/>
    <property type="project" value="UniProtKB-KW"/>
</dbReference>
<evidence type="ECO:0000256" key="3">
    <source>
        <dbReference type="ARBA" id="ARBA00023134"/>
    </source>
</evidence>
<dbReference type="GO" id="GO:0008728">
    <property type="term" value="F:GTP diphosphokinase activity"/>
    <property type="evidence" value="ECO:0007669"/>
    <property type="project" value="UniProtKB-EC"/>
</dbReference>
<dbReference type="Pfam" id="PF04607">
    <property type="entry name" value="RelA_SpoT"/>
    <property type="match status" value="1"/>
</dbReference>
<dbReference type="GO" id="GO:0005525">
    <property type="term" value="F:GTP binding"/>
    <property type="evidence" value="ECO:0007669"/>
    <property type="project" value="UniProtKB-KW"/>
</dbReference>
<dbReference type="InterPro" id="IPR012675">
    <property type="entry name" value="Beta-grasp_dom_sf"/>
</dbReference>
<dbReference type="PANTHER" id="PTHR21262:SF31">
    <property type="entry name" value="GTP PYROPHOSPHOKINASE"/>
    <property type="match status" value="1"/>
</dbReference>
<dbReference type="Gene3D" id="3.30.460.10">
    <property type="entry name" value="Beta Polymerase, domain 2"/>
    <property type="match status" value="1"/>
</dbReference>
<proteinExistence type="inferred from homology"/>
<evidence type="ECO:0000256" key="5">
    <source>
        <dbReference type="RuleBase" id="RU003847"/>
    </source>
</evidence>
<evidence type="ECO:0000259" key="7">
    <source>
        <dbReference type="PROSITE" id="PS51831"/>
    </source>
</evidence>
<dbReference type="SMART" id="SM00954">
    <property type="entry name" value="RelA_SpoT"/>
    <property type="match status" value="1"/>
</dbReference>
<dbReference type="InterPro" id="IPR045600">
    <property type="entry name" value="RelA/SpoT_AH_RIS"/>
</dbReference>
<feature type="domain" description="ACT" evidence="6">
    <location>
        <begin position="781"/>
        <end position="855"/>
    </location>
</feature>
<accession>A0A0R1EW50</accession>
<gene>
    <name evidence="9" type="ORF">FD51_GL000195</name>
</gene>
<dbReference type="PROSITE" id="PS51880">
    <property type="entry name" value="TGS"/>
    <property type="match status" value="1"/>
</dbReference>
<evidence type="ECO:0000313" key="9">
    <source>
        <dbReference type="EMBL" id="KRK13637.1"/>
    </source>
</evidence>
<keyword evidence="9" id="KW-0418">Kinase</keyword>
<dbReference type="EC" id="2.7.6.5" evidence="2"/>
<dbReference type="eggNOG" id="COG0317">
    <property type="taxonomic scope" value="Bacteria"/>
</dbReference>
<dbReference type="CDD" id="cd05399">
    <property type="entry name" value="NT_Rel-Spo_like"/>
    <property type="match status" value="1"/>
</dbReference>
<evidence type="ECO:0000256" key="2">
    <source>
        <dbReference type="ARBA" id="ARBA00013251"/>
    </source>
</evidence>
<feature type="domain" description="TGS" evidence="8">
    <location>
        <begin position="507"/>
        <end position="568"/>
    </location>
</feature>
<dbReference type="InterPro" id="IPR002912">
    <property type="entry name" value="ACT_dom"/>
</dbReference>
<keyword evidence="3" id="KW-0342">GTP-binding</keyword>
<dbReference type="Gene3D" id="1.10.3210.10">
    <property type="entry name" value="Hypothetical protein af1432"/>
    <property type="match status" value="1"/>
</dbReference>
<dbReference type="InterPro" id="IPR043519">
    <property type="entry name" value="NT_sf"/>
</dbReference>
<evidence type="ECO:0000259" key="8">
    <source>
        <dbReference type="PROSITE" id="PS51880"/>
    </source>
</evidence>
<dbReference type="AntiFam" id="ANF00266">
    <property type="entry name" value="DNA repeat translations related to WP_020751851.1"/>
</dbReference>
<dbReference type="InterPro" id="IPR004095">
    <property type="entry name" value="TGS"/>
</dbReference>
<keyword evidence="9" id="KW-0808">Transferase</keyword>
<dbReference type="Pfam" id="PF02824">
    <property type="entry name" value="TGS"/>
    <property type="match status" value="1"/>
</dbReference>
<dbReference type="SUPFAM" id="SSF55021">
    <property type="entry name" value="ACT-like"/>
    <property type="match status" value="1"/>
</dbReference>
<dbReference type="SUPFAM" id="SSF81271">
    <property type="entry name" value="TGS-like"/>
    <property type="match status" value="1"/>
</dbReference>
<protein>
    <recommendedName>
        <fullName evidence="2">GTP diphosphokinase</fullName>
        <ecNumber evidence="2">2.7.6.5</ecNumber>
    </recommendedName>
</protein>
<dbReference type="CDD" id="cd01668">
    <property type="entry name" value="TGS_RSH"/>
    <property type="match status" value="1"/>
</dbReference>
<dbReference type="GO" id="GO:0005886">
    <property type="term" value="C:plasma membrane"/>
    <property type="evidence" value="ECO:0007669"/>
    <property type="project" value="TreeGrafter"/>
</dbReference>
<dbReference type="Pfam" id="PF19296">
    <property type="entry name" value="RelA_AH_RIS"/>
    <property type="match status" value="1"/>
</dbReference>
<dbReference type="InterPro" id="IPR003607">
    <property type="entry name" value="HD/PDEase_dom"/>
</dbReference>
<comment type="similarity">
    <text evidence="5">Belongs to the relA/spoT family.</text>
</comment>
<dbReference type="FunFam" id="3.30.460.10:FF:000001">
    <property type="entry name" value="GTP pyrophosphokinase RelA"/>
    <property type="match status" value="1"/>
</dbReference>
<sequence>MKPAVRQMFHQQRAAIMRELTRLIKRNEAAISVLSRPSRNRPFIALLIMSACILTRSPAQKSVCKGFERNGQRPAITSKATYTPTSNRAGSRSAHINAFVSPETGLAHAQEGNSMAEEVELTQPDVMKLCKAYMNPEHLAFVEKAYKFAAYVHKDQVRKSGEPYIIHPIQVAGILAELKMDPETVASGYLHDVVEDTNITLGDIEEVFGHDVAVIVDGVTKLSKVTYVAHKDELAENHRKMLLAMAKDLRVIMVKLADRLHNMRTLQHLRPDKQRRIANETLEIYAPLADRLGISTIKWELEDLSLRYLNPQQYYRIAHLMNSKRTEREAYIQEAIEEIKKALADLHIKYEIYGRPKHIYSIYKKMRDKHKQFDELYDLLAIRVITETIKDCYAVLGAIHTKWKPMPGRFKDYIAMPKANLYQSIHTTVIGPMGKPLEVQIRTEEMHHVAEYGVAAHWAYKEGQTSKVQYDKAGKKLDIFREIFELQDESSDAADFMESVKGDIFTDRVYVFTPKGDVYELPKGSNPLDFGYLIHTEVGNHTVGAKVNGKIVPLNYVLKNGDIVEMLTASGSAPSRDWIKIVYTSRARNKIKRYFKQADKSENAEKGRDMLEHELQEEGYTPKEFLTKENLSGLMQRLNFQTEDELMSSIGYGEYTPKVIANRLTEKYRHEKAEKDRKAKEAAILSKNQKVTTVSSERHQPQTHSEDGVVIEGVDNLLVHLAKCCMPVPGDAIVGYVTKGRGVTVHRADCPNVQNSKEMSGRLIEVRWENEEDQKQLFNTDLEIYGYNRSGLLSDVLQVLNAQTKALNNINGRVDHDKMADIHVTVGVRNLAHLDKLMDAVKNVPDIYEVKRANG</sequence>
<dbReference type="PATRIC" id="fig|1423816.3.peg.199"/>
<comment type="function">
    <text evidence="5">In eubacteria ppGpp (guanosine 3'-diphosphate 5'-diphosphate) is a mediator of the stringent response that coordinates a variety of cellular activities in response to changes in nutritional abundance.</text>
</comment>
<dbReference type="CDD" id="cd04876">
    <property type="entry name" value="ACT_RelA-SpoT"/>
    <property type="match status" value="1"/>
</dbReference>
<evidence type="ECO:0000256" key="1">
    <source>
        <dbReference type="ARBA" id="ARBA00004976"/>
    </source>
</evidence>
<dbReference type="InterPro" id="IPR004811">
    <property type="entry name" value="RelA/Spo_fam"/>
</dbReference>
<dbReference type="Pfam" id="PF13291">
    <property type="entry name" value="ACT_4"/>
    <property type="match status" value="1"/>
</dbReference>
<dbReference type="CDD" id="cd00077">
    <property type="entry name" value="HDc"/>
    <property type="match status" value="1"/>
</dbReference>
<dbReference type="FunFam" id="3.10.20.30:FF:000002">
    <property type="entry name" value="GTP pyrophosphokinase (RelA/SpoT)"/>
    <property type="match status" value="1"/>
</dbReference>